<dbReference type="InterPro" id="IPR003918">
    <property type="entry name" value="NADH_UbQ_OxRdtase"/>
</dbReference>
<keyword evidence="5" id="KW-1133">Transmembrane helix</keyword>
<evidence type="ECO:0000256" key="3">
    <source>
        <dbReference type="ARBA" id="ARBA00022475"/>
    </source>
</evidence>
<evidence type="ECO:0000313" key="10">
    <source>
        <dbReference type="Proteomes" id="UP000005496"/>
    </source>
</evidence>
<dbReference type="EMBL" id="ACJN02000002">
    <property type="protein sequence ID" value="EFI35017.1"/>
    <property type="molecule type" value="Genomic_DNA"/>
</dbReference>
<dbReference type="Pfam" id="PF00361">
    <property type="entry name" value="Proton_antipo_M"/>
    <property type="match status" value="1"/>
</dbReference>
<protein>
    <submittedName>
        <fullName evidence="9">NADH/Ubiquinone/plastoquinone (Complex I)</fullName>
    </submittedName>
</protein>
<gene>
    <name evidence="9" type="ORF">Dthio_PD2410</name>
</gene>
<dbReference type="Proteomes" id="UP000005496">
    <property type="component" value="Unassembled WGS sequence"/>
</dbReference>
<reference evidence="9" key="1">
    <citation type="submission" date="2010-05" db="EMBL/GenBank/DDBJ databases">
        <title>The draft genome of Desulfonatronospira thiodismutans ASO3-1.</title>
        <authorList>
            <consortium name="US DOE Joint Genome Institute (JGI-PGF)"/>
            <person name="Lucas S."/>
            <person name="Copeland A."/>
            <person name="Lapidus A."/>
            <person name="Cheng J.-F."/>
            <person name="Bruce D."/>
            <person name="Goodwin L."/>
            <person name="Pitluck S."/>
            <person name="Chertkov O."/>
            <person name="Brettin T."/>
            <person name="Detter J.C."/>
            <person name="Han C."/>
            <person name="Land M.L."/>
            <person name="Hauser L."/>
            <person name="Kyrpides N."/>
            <person name="Mikhailova N."/>
            <person name="Muyzer G."/>
            <person name="Woyke T."/>
        </authorList>
    </citation>
    <scope>NUCLEOTIDE SEQUENCE [LARGE SCALE GENOMIC DNA]</scope>
    <source>
        <strain evidence="9">ASO3-1</strain>
    </source>
</reference>
<evidence type="ECO:0000256" key="4">
    <source>
        <dbReference type="ARBA" id="ARBA00022692"/>
    </source>
</evidence>
<dbReference type="GO" id="GO:0042773">
    <property type="term" value="P:ATP synthesis coupled electron transport"/>
    <property type="evidence" value="ECO:0007669"/>
    <property type="project" value="InterPro"/>
</dbReference>
<dbReference type="PANTHER" id="PTHR42703:SF1">
    <property type="entry name" value="NA(+)_H(+) ANTIPORTER SUBUNIT D1"/>
    <property type="match status" value="1"/>
</dbReference>
<evidence type="ECO:0000256" key="1">
    <source>
        <dbReference type="ARBA" id="ARBA00004651"/>
    </source>
</evidence>
<dbReference type="InterPro" id="IPR001750">
    <property type="entry name" value="ND/Mrp_TM"/>
</dbReference>
<evidence type="ECO:0000256" key="6">
    <source>
        <dbReference type="ARBA" id="ARBA00023136"/>
    </source>
</evidence>
<keyword evidence="3" id="KW-1003">Cell membrane</keyword>
<name>D6SQJ1_9BACT</name>
<dbReference type="InterPro" id="IPR050586">
    <property type="entry name" value="CPA3_Na-H_Antiporter_D"/>
</dbReference>
<dbReference type="GO" id="GO:0005886">
    <property type="term" value="C:plasma membrane"/>
    <property type="evidence" value="ECO:0007669"/>
    <property type="project" value="UniProtKB-SubCell"/>
</dbReference>
<dbReference type="RefSeq" id="WP_008870331.1">
    <property type="nucleotide sequence ID" value="NZ_ACJN02000002.1"/>
</dbReference>
<evidence type="ECO:0000256" key="7">
    <source>
        <dbReference type="RuleBase" id="RU000320"/>
    </source>
</evidence>
<evidence type="ECO:0000256" key="5">
    <source>
        <dbReference type="ARBA" id="ARBA00022989"/>
    </source>
</evidence>
<comment type="subcellular location">
    <subcellularLocation>
        <location evidence="1">Cell membrane</location>
        <topology evidence="1">Multi-pass membrane protein</topology>
    </subcellularLocation>
    <subcellularLocation>
        <location evidence="7">Membrane</location>
        <topology evidence="7">Multi-pass membrane protein</topology>
    </subcellularLocation>
</comment>
<comment type="caution">
    <text evidence="9">The sequence shown here is derived from an EMBL/GenBank/DDBJ whole genome shotgun (WGS) entry which is preliminary data.</text>
</comment>
<proteinExistence type="inferred from homology"/>
<keyword evidence="6" id="KW-0472">Membrane</keyword>
<dbReference type="PANTHER" id="PTHR42703">
    <property type="entry name" value="NADH DEHYDROGENASE"/>
    <property type="match status" value="1"/>
</dbReference>
<evidence type="ECO:0000259" key="8">
    <source>
        <dbReference type="Pfam" id="PF00361"/>
    </source>
</evidence>
<evidence type="ECO:0000313" key="9">
    <source>
        <dbReference type="EMBL" id="EFI35017.1"/>
    </source>
</evidence>
<organism evidence="9 10">
    <name type="scientific">Desulfonatronospira thiodismutans ASO3-1</name>
    <dbReference type="NCBI Taxonomy" id="555779"/>
    <lineage>
        <taxon>Bacteria</taxon>
        <taxon>Pseudomonadati</taxon>
        <taxon>Thermodesulfobacteriota</taxon>
        <taxon>Desulfovibrionia</taxon>
        <taxon>Desulfovibrionales</taxon>
        <taxon>Desulfonatronovibrionaceae</taxon>
        <taxon>Desulfonatronospira</taxon>
    </lineage>
</organism>
<sequence length="515" mass="55777">MITQNAPALIPVLYLISSMLIPMIGYFRSGASFYIALLTSVAVFGVSIMGLQEVMANGSISYHLGGWMPPLGIELVLDPLSAFISVIITASALMVMIYAHSNVRQEIPGSSMGFYSLSMLFMGGLAGMAITGDFFNLFVFLEISALASYGLLAIGTRRGPVSAFRYLVLGTAGAIFYLMGVAFIIIATGSLNMADVAKILPYAEYQRPVIVGLVLILVGIIIKMGVFPIHHWLPDAYSDASSTATALIAPIGTKVAAYILIRVMTIYEFPPLLDVMTWMAGLSIVAGSILAIAQTNIKRMLAYSSVANIGYIVLGVTLANPLAFIGAMLHILNHALMKLVLFMSAGGMLHSVGSVSISRMRGFPTVMPWTALAFFIAALSMVGIPPTGGFFSKVYLIMGAIEAEAWIFVAIIILSTLLAFVYLFRMINIAFFRPYEKSDDKKVIQSEELVLETPVETKDESKKEFESMPRKEMGLLMLLPVLIGSVIIILVGIYNGWIIDNMITNAIPDILKLNP</sequence>
<dbReference type="GO" id="GO:0008137">
    <property type="term" value="F:NADH dehydrogenase (ubiquinone) activity"/>
    <property type="evidence" value="ECO:0007669"/>
    <property type="project" value="InterPro"/>
</dbReference>
<comment type="similarity">
    <text evidence="2">Belongs to the CPA3 antiporters (TC 2.A.63) subunit D family.</text>
</comment>
<dbReference type="PRINTS" id="PR01437">
    <property type="entry name" value="NUOXDRDTASE4"/>
</dbReference>
<dbReference type="eggNOG" id="COG0651">
    <property type="taxonomic scope" value="Bacteria"/>
</dbReference>
<dbReference type="OrthoDB" id="9805769at2"/>
<feature type="domain" description="NADH:quinone oxidoreductase/Mrp antiporter transmembrane" evidence="8">
    <location>
        <begin position="133"/>
        <end position="417"/>
    </location>
</feature>
<dbReference type="AlphaFoldDB" id="D6SQJ1"/>
<evidence type="ECO:0000256" key="2">
    <source>
        <dbReference type="ARBA" id="ARBA00005346"/>
    </source>
</evidence>
<keyword evidence="10" id="KW-1185">Reference proteome</keyword>
<keyword evidence="4 7" id="KW-0812">Transmembrane</keyword>
<accession>D6SQJ1</accession>